<protein>
    <recommendedName>
        <fullName evidence="3">Armadillo-like helical domain-containing protein</fullName>
    </recommendedName>
</protein>
<gene>
    <name evidence="1" type="ORF">DLAC_07620</name>
</gene>
<dbReference type="EMBL" id="LODT01000034">
    <property type="protein sequence ID" value="KYQ91822.1"/>
    <property type="molecule type" value="Genomic_DNA"/>
</dbReference>
<dbReference type="Proteomes" id="UP000076078">
    <property type="component" value="Unassembled WGS sequence"/>
</dbReference>
<keyword evidence="2" id="KW-1185">Reference proteome</keyword>
<organism evidence="1 2">
    <name type="scientific">Tieghemostelium lacteum</name>
    <name type="common">Slime mold</name>
    <name type="synonym">Dictyostelium lacteum</name>
    <dbReference type="NCBI Taxonomy" id="361077"/>
    <lineage>
        <taxon>Eukaryota</taxon>
        <taxon>Amoebozoa</taxon>
        <taxon>Evosea</taxon>
        <taxon>Eumycetozoa</taxon>
        <taxon>Dictyostelia</taxon>
        <taxon>Dictyosteliales</taxon>
        <taxon>Raperosteliaceae</taxon>
        <taxon>Tieghemostelium</taxon>
    </lineage>
</organism>
<name>A0A151ZCY9_TIELA</name>
<dbReference type="OrthoDB" id="6417021at2759"/>
<accession>A0A151ZCY9</accession>
<reference evidence="1 2" key="1">
    <citation type="submission" date="2015-12" db="EMBL/GenBank/DDBJ databases">
        <title>Dictyostelia acquired genes for synthesis and detection of signals that induce cell-type specialization by lateral gene transfer from prokaryotes.</title>
        <authorList>
            <person name="Gloeckner G."/>
            <person name="Schaap P."/>
        </authorList>
    </citation>
    <scope>NUCLEOTIDE SEQUENCE [LARGE SCALE GENOMIC DNA]</scope>
    <source>
        <strain evidence="1 2">TK</strain>
    </source>
</reference>
<evidence type="ECO:0008006" key="3">
    <source>
        <dbReference type="Google" id="ProtNLM"/>
    </source>
</evidence>
<evidence type="ECO:0000313" key="1">
    <source>
        <dbReference type="EMBL" id="KYQ91822.1"/>
    </source>
</evidence>
<dbReference type="FunCoup" id="A0A151ZCY9">
    <property type="interactions" value="738"/>
</dbReference>
<dbReference type="InParanoid" id="A0A151ZCY9"/>
<sequence>MDEEFKLIYSYSDGDSNIKSILIENQLLYLYNKYSKENQTLVKLKNNIQEFGRRYIQPLVILKSFKEYLNDSPYESFNQSILSIYNNLIVGVLKNDGFQVGDIKETLDTLLQSLVIPDQIKSVNQQKIFNDEEYHRLMNLSILFRDGVRGLLEILVSVVDSLDSRRMVFINDHLLKIFQVILQYHIPVESEQQISDQIHWSNRDISNCSLKLLDVYQKIQKRQNSAFIYTLLDVYKWKSKELDTYFKSLQSTQDAMWKYDAITIYSFFNFIKFVYISNLTEFIGEFKKMIQIVIANLIDCSQREISHVGIEILDYLITNVPNDHVIRSTFNHYQIYQKLFNSIKIDESDISSQNGISLLFRLLYKLYPLNSNSIIHPGVLVPPITQSNTTNIMDILHQPPTPQSSTDPLVEYQNILQLFIKIINDKSSSVTRKLQFLSESKELFTHMTVYLIQHLSLVLKGLLNLIEHSINDRKLILSSLSSLLVLVNQCNPRISVHSSIILSALIPLYNYYSENTTQFNQYIIEITKSLYQSIQQYNNTILLPSSKPPIDIQQILNQLNTQNSIEILSFINHK</sequence>
<dbReference type="OMA" id="NENENRW"/>
<comment type="caution">
    <text evidence="1">The sequence shown here is derived from an EMBL/GenBank/DDBJ whole genome shotgun (WGS) entry which is preliminary data.</text>
</comment>
<proteinExistence type="predicted"/>
<evidence type="ECO:0000313" key="2">
    <source>
        <dbReference type="Proteomes" id="UP000076078"/>
    </source>
</evidence>
<dbReference type="AlphaFoldDB" id="A0A151ZCY9"/>